<dbReference type="AlphaFoldDB" id="A0A8S3G1V3"/>
<accession>A0A8S3G1V3</accession>
<evidence type="ECO:0000313" key="2">
    <source>
        <dbReference type="EMBL" id="CAF5144321.1"/>
    </source>
</evidence>
<feature type="region of interest" description="Disordered" evidence="1">
    <location>
        <begin position="82"/>
        <end position="103"/>
    </location>
</feature>
<name>A0A8S3G1V3_9BILA</name>
<gene>
    <name evidence="2" type="ORF">BYL167_LOCUS70826</name>
</gene>
<comment type="caution">
    <text evidence="2">The sequence shown here is derived from an EMBL/GenBank/DDBJ whole genome shotgun (WGS) entry which is preliminary data.</text>
</comment>
<evidence type="ECO:0000256" key="1">
    <source>
        <dbReference type="SAM" id="MobiDB-lite"/>
    </source>
</evidence>
<reference evidence="2" key="1">
    <citation type="submission" date="2021-02" db="EMBL/GenBank/DDBJ databases">
        <authorList>
            <person name="Nowell W R."/>
        </authorList>
    </citation>
    <scope>NUCLEOTIDE SEQUENCE</scope>
</reference>
<protein>
    <submittedName>
        <fullName evidence="2">Uncharacterized protein</fullName>
    </submittedName>
</protein>
<proteinExistence type="predicted"/>
<sequence>MPTIDQTLTSSFTSEKVNEQYISSILPHTASDATGQMSTVQLTSLSNEPVFTTVNVDTTLDSQGTNLSSVATNAISSNDYISSSDSSTFSDNTITTTNTQRTNESTEFTTTLSSPSSYTTIENVITTESSSFIPSTIVNDESTTKNINESFSSIQSTLNLFNQTVDSSTIETSTEYLNATLVSP</sequence>
<evidence type="ECO:0000313" key="3">
    <source>
        <dbReference type="Proteomes" id="UP000681967"/>
    </source>
</evidence>
<organism evidence="2 3">
    <name type="scientific">Rotaria magnacalcarata</name>
    <dbReference type="NCBI Taxonomy" id="392030"/>
    <lineage>
        <taxon>Eukaryota</taxon>
        <taxon>Metazoa</taxon>
        <taxon>Spiralia</taxon>
        <taxon>Gnathifera</taxon>
        <taxon>Rotifera</taxon>
        <taxon>Eurotatoria</taxon>
        <taxon>Bdelloidea</taxon>
        <taxon>Philodinida</taxon>
        <taxon>Philodinidae</taxon>
        <taxon>Rotaria</taxon>
    </lineage>
</organism>
<dbReference type="Proteomes" id="UP000681967">
    <property type="component" value="Unassembled WGS sequence"/>
</dbReference>
<dbReference type="EMBL" id="CAJOBH010253731">
    <property type="protein sequence ID" value="CAF5144321.1"/>
    <property type="molecule type" value="Genomic_DNA"/>
</dbReference>